<dbReference type="EMBL" id="FNWV01000003">
    <property type="protein sequence ID" value="SEH53017.1"/>
    <property type="molecule type" value="Genomic_DNA"/>
</dbReference>
<evidence type="ECO:0000313" key="2">
    <source>
        <dbReference type="EMBL" id="SEH53017.1"/>
    </source>
</evidence>
<dbReference type="Gene3D" id="1.10.10.10">
    <property type="entry name" value="Winged helix-like DNA-binding domain superfamily/Winged helix DNA-binding domain"/>
    <property type="match status" value="1"/>
</dbReference>
<keyword evidence="2" id="KW-0396">Initiation factor</keyword>
<dbReference type="InterPro" id="IPR036388">
    <property type="entry name" value="WH-like_DNA-bd_sf"/>
</dbReference>
<keyword evidence="2" id="KW-0648">Protein biosynthesis</keyword>
<dbReference type="AlphaFoldDB" id="A0A1H6J2D8"/>
<gene>
    <name evidence="2" type="ORF">SAMN02910265_01305</name>
</gene>
<sequence>MLSTNTTINEKEMYHFPTDTYMRNTDQQEMAVIRFVQKLGIRPNLIGYHLLIKAILMALRSPELLKSLTKELYPKIADDYGKNVKAVERNMRKAIDSAYEYDPQRIRSVFYYKVDKPYISEVLSMAVESIRYEL</sequence>
<feature type="domain" description="Sporulation initiation factor Spo0A C-terminal" evidence="1">
    <location>
        <begin position="33"/>
        <end position="128"/>
    </location>
</feature>
<dbReference type="InterPro" id="IPR016032">
    <property type="entry name" value="Sig_transdc_resp-reg_C-effctor"/>
</dbReference>
<evidence type="ECO:0000259" key="1">
    <source>
        <dbReference type="Pfam" id="PF08769"/>
    </source>
</evidence>
<dbReference type="GO" id="GO:0003677">
    <property type="term" value="F:DNA binding"/>
    <property type="evidence" value="ECO:0007669"/>
    <property type="project" value="InterPro"/>
</dbReference>
<dbReference type="OrthoDB" id="1820937at2"/>
<dbReference type="GO" id="GO:0042173">
    <property type="term" value="P:regulation of sporulation resulting in formation of a cellular spore"/>
    <property type="evidence" value="ECO:0007669"/>
    <property type="project" value="InterPro"/>
</dbReference>
<dbReference type="GO" id="GO:0005737">
    <property type="term" value="C:cytoplasm"/>
    <property type="evidence" value="ECO:0007669"/>
    <property type="project" value="InterPro"/>
</dbReference>
<organism evidence="2 3">
    <name type="scientific">Ruminococcus flavefaciens</name>
    <dbReference type="NCBI Taxonomy" id="1265"/>
    <lineage>
        <taxon>Bacteria</taxon>
        <taxon>Bacillati</taxon>
        <taxon>Bacillota</taxon>
        <taxon>Clostridia</taxon>
        <taxon>Eubacteriales</taxon>
        <taxon>Oscillospiraceae</taxon>
        <taxon>Ruminococcus</taxon>
    </lineage>
</organism>
<dbReference type="Proteomes" id="UP000183190">
    <property type="component" value="Unassembled WGS sequence"/>
</dbReference>
<dbReference type="Pfam" id="PF08769">
    <property type="entry name" value="Spo0A_C"/>
    <property type="match status" value="1"/>
</dbReference>
<dbReference type="GO" id="GO:0005509">
    <property type="term" value="F:calcium ion binding"/>
    <property type="evidence" value="ECO:0007669"/>
    <property type="project" value="InterPro"/>
</dbReference>
<dbReference type="SUPFAM" id="SSF46894">
    <property type="entry name" value="C-terminal effector domain of the bipartite response regulators"/>
    <property type="match status" value="1"/>
</dbReference>
<dbReference type="GO" id="GO:0003700">
    <property type="term" value="F:DNA-binding transcription factor activity"/>
    <property type="evidence" value="ECO:0007669"/>
    <property type="project" value="InterPro"/>
</dbReference>
<dbReference type="InterPro" id="IPR014879">
    <property type="entry name" value="Spo0A_C"/>
</dbReference>
<proteinExistence type="predicted"/>
<name>A0A1H6J2D8_RUMFL</name>
<reference evidence="2 3" key="1">
    <citation type="submission" date="2016-10" db="EMBL/GenBank/DDBJ databases">
        <authorList>
            <person name="de Groot N.N."/>
        </authorList>
    </citation>
    <scope>NUCLEOTIDE SEQUENCE [LARGE SCALE GENOMIC DNA]</scope>
    <source>
        <strain evidence="2 3">YAD2003</strain>
    </source>
</reference>
<dbReference type="GO" id="GO:0003743">
    <property type="term" value="F:translation initiation factor activity"/>
    <property type="evidence" value="ECO:0007669"/>
    <property type="project" value="UniProtKB-KW"/>
</dbReference>
<evidence type="ECO:0000313" key="3">
    <source>
        <dbReference type="Proteomes" id="UP000183190"/>
    </source>
</evidence>
<dbReference type="RefSeq" id="WP_074715604.1">
    <property type="nucleotide sequence ID" value="NZ_FNWV01000003.1"/>
</dbReference>
<protein>
    <submittedName>
        <fullName evidence="2">Sporulation initiation factor Spo0A C terminal</fullName>
    </submittedName>
</protein>
<accession>A0A1H6J2D8</accession>